<evidence type="ECO:0000313" key="1">
    <source>
        <dbReference type="EMBL" id="ABS46302.1"/>
    </source>
</evidence>
<dbReference type="KEGG" id="ypi:YpsIP31758_3031"/>
<proteinExistence type="predicted"/>
<dbReference type="AlphaFoldDB" id="A0A0U1QV04"/>
<name>A0A0U1QV04_YERP3</name>
<dbReference type="HOGENOM" id="CLU_2605291_0_0_6"/>
<evidence type="ECO:0000313" key="2">
    <source>
        <dbReference type="Proteomes" id="UP000002412"/>
    </source>
</evidence>
<gene>
    <name evidence="1" type="ordered locus">YpsIP31758_3031</name>
</gene>
<dbReference type="Proteomes" id="UP000002412">
    <property type="component" value="Chromosome"/>
</dbReference>
<organism evidence="1 2">
    <name type="scientific">Yersinia pseudotuberculosis serotype O:1b (strain IP 31758)</name>
    <dbReference type="NCBI Taxonomy" id="349747"/>
    <lineage>
        <taxon>Bacteria</taxon>
        <taxon>Pseudomonadati</taxon>
        <taxon>Pseudomonadota</taxon>
        <taxon>Gammaproteobacteria</taxon>
        <taxon>Enterobacterales</taxon>
        <taxon>Yersiniaceae</taxon>
        <taxon>Yersinia</taxon>
    </lineage>
</organism>
<reference evidence="1 2" key="1">
    <citation type="journal article" date="2007" name="PLoS Genet.">
        <title>The complete genome sequence of Yersinia pseudotuberculosis IP31758, the causative agent of Far East scarlet-like fever.</title>
        <authorList>
            <person name="Eppinger M."/>
            <person name="Rosovitz M.J."/>
            <person name="Fricke W.F."/>
            <person name="Rasko D.A."/>
            <person name="Kokorina G."/>
            <person name="Fayolle C."/>
            <person name="Lindler L.E."/>
            <person name="Carniel E."/>
            <person name="Ravel J."/>
        </authorList>
    </citation>
    <scope>NUCLEOTIDE SEQUENCE [LARGE SCALE GENOMIC DNA]</scope>
    <source>
        <strain evidence="1 2">IP 31758</strain>
    </source>
</reference>
<dbReference type="EMBL" id="CP000720">
    <property type="protein sequence ID" value="ABS46302.1"/>
    <property type="molecule type" value="Genomic_DNA"/>
</dbReference>
<sequence>MPCIHSVLNFSRVINMGYDAHKNDLNIKADLIALKYVVQTLVAVANSAHDNRLNQALDILIHEFESNANKNNDNQSIANAIANYLPDEPVIELV</sequence>
<accession>A0A0U1QV04</accession>
<protein>
    <submittedName>
        <fullName evidence="1">Uncharacterized protein</fullName>
    </submittedName>
</protein>